<dbReference type="Pfam" id="PF17862">
    <property type="entry name" value="AAA_lid_3"/>
    <property type="match status" value="1"/>
</dbReference>
<organism evidence="4 5">
    <name type="scientific">Thlaspi arvense</name>
    <name type="common">Field penny-cress</name>
    <dbReference type="NCBI Taxonomy" id="13288"/>
    <lineage>
        <taxon>Eukaryota</taxon>
        <taxon>Viridiplantae</taxon>
        <taxon>Streptophyta</taxon>
        <taxon>Embryophyta</taxon>
        <taxon>Tracheophyta</taxon>
        <taxon>Spermatophyta</taxon>
        <taxon>Magnoliopsida</taxon>
        <taxon>eudicotyledons</taxon>
        <taxon>Gunneridae</taxon>
        <taxon>Pentapetalae</taxon>
        <taxon>rosids</taxon>
        <taxon>malvids</taxon>
        <taxon>Brassicales</taxon>
        <taxon>Brassicaceae</taxon>
        <taxon>Thlaspideae</taxon>
        <taxon>Thlaspi</taxon>
    </lineage>
</organism>
<dbReference type="InterPro" id="IPR039999">
    <property type="entry name" value="LYAR"/>
</dbReference>
<evidence type="ECO:0000256" key="1">
    <source>
        <dbReference type="SAM" id="MobiDB-lite"/>
    </source>
</evidence>
<dbReference type="PANTHER" id="PTHR13100:SF10">
    <property type="entry name" value="CELL GROWTH-REGULATING NUCLEOLAR PROTEIN"/>
    <property type="match status" value="1"/>
</dbReference>
<dbReference type="Gene3D" id="6.10.20.150">
    <property type="match status" value="1"/>
</dbReference>
<gene>
    <name evidence="4" type="ORF">TAV2_LOCUS20415</name>
</gene>
<dbReference type="PANTHER" id="PTHR13100">
    <property type="entry name" value="CELL GROWTH-REGULATING NUCLEOLAR PROTEIN LYAR"/>
    <property type="match status" value="1"/>
</dbReference>
<dbReference type="GO" id="GO:0003677">
    <property type="term" value="F:DNA binding"/>
    <property type="evidence" value="ECO:0007669"/>
    <property type="project" value="InterPro"/>
</dbReference>
<dbReference type="GO" id="GO:0005730">
    <property type="term" value="C:nucleolus"/>
    <property type="evidence" value="ECO:0007669"/>
    <property type="project" value="TreeGrafter"/>
</dbReference>
<dbReference type="GO" id="GO:0006364">
    <property type="term" value="P:rRNA processing"/>
    <property type="evidence" value="ECO:0007669"/>
    <property type="project" value="TreeGrafter"/>
</dbReference>
<evidence type="ECO:0000259" key="3">
    <source>
        <dbReference type="Pfam" id="PF17862"/>
    </source>
</evidence>
<dbReference type="AlphaFoldDB" id="A0AAU9SZU2"/>
<feature type="compositionally biased region" description="Polar residues" evidence="1">
    <location>
        <begin position="23"/>
        <end position="40"/>
    </location>
</feature>
<keyword evidence="5" id="KW-1185">Reference proteome</keyword>
<accession>A0AAU9SZU2</accession>
<evidence type="ECO:0008006" key="6">
    <source>
        <dbReference type="Google" id="ProtNLM"/>
    </source>
</evidence>
<reference evidence="4 5" key="1">
    <citation type="submission" date="2022-03" db="EMBL/GenBank/DDBJ databases">
        <authorList>
            <person name="Nunn A."/>
            <person name="Chopra R."/>
            <person name="Nunn A."/>
            <person name="Contreras Garrido A."/>
        </authorList>
    </citation>
    <scope>NUCLEOTIDE SEQUENCE [LARGE SCALE GENOMIC DNA]</scope>
</reference>
<evidence type="ECO:0000259" key="2">
    <source>
        <dbReference type="Pfam" id="PF12874"/>
    </source>
</evidence>
<protein>
    <recommendedName>
        <fullName evidence="6">AAA ATPase AAA+ lid domain-containing protein</fullName>
    </recommendedName>
</protein>
<dbReference type="Pfam" id="PF12874">
    <property type="entry name" value="zf-met"/>
    <property type="match status" value="1"/>
</dbReference>
<feature type="region of interest" description="Disordered" evidence="1">
    <location>
        <begin position="1"/>
        <end position="43"/>
    </location>
</feature>
<dbReference type="InterPro" id="IPR041569">
    <property type="entry name" value="AAA_lid_3"/>
</dbReference>
<dbReference type="Proteomes" id="UP000836841">
    <property type="component" value="Chromosome 6"/>
</dbReference>
<sequence length="246" mass="26891">MFGKDSVQGHNHEAEKYGPKGQSKPSNGTPAKPQDNSKQQPDFDINVGLSNLYPWFCSLCNTKATSQQTLLAHADGKAKAFHAKQQSTVDATESTAILERKKSPNQLVVTTAALSYEKEGHYVKYGSVCTSCLLMIPLKGLPEAQKEDGCDVIDLEDDEIDAEILNSTAVSNEHFQNGLGNSNPSALRETACLRKSHVAKDVDVTALAKYTHGFSGADITEICQRACKYAIREIIEKVRDFFSFSS</sequence>
<proteinExistence type="predicted"/>
<feature type="domain" description="C2H2-type" evidence="2">
    <location>
        <begin position="55"/>
        <end position="77"/>
    </location>
</feature>
<dbReference type="GO" id="GO:0000122">
    <property type="term" value="P:negative regulation of transcription by RNA polymerase II"/>
    <property type="evidence" value="ECO:0007669"/>
    <property type="project" value="TreeGrafter"/>
</dbReference>
<evidence type="ECO:0000313" key="5">
    <source>
        <dbReference type="Proteomes" id="UP000836841"/>
    </source>
</evidence>
<dbReference type="InterPro" id="IPR013087">
    <property type="entry name" value="Znf_C2H2_type"/>
</dbReference>
<name>A0AAU9SZU2_THLAR</name>
<feature type="domain" description="AAA ATPase AAA+ lid" evidence="3">
    <location>
        <begin position="201"/>
        <end position="239"/>
    </location>
</feature>
<dbReference type="EMBL" id="OU466862">
    <property type="protein sequence ID" value="CAH2073317.1"/>
    <property type="molecule type" value="Genomic_DNA"/>
</dbReference>
<evidence type="ECO:0000313" key="4">
    <source>
        <dbReference type="EMBL" id="CAH2073317.1"/>
    </source>
</evidence>